<evidence type="ECO:0000256" key="3">
    <source>
        <dbReference type="ARBA" id="ARBA00011233"/>
    </source>
</evidence>
<gene>
    <name evidence="7" type="ORF">HMPREF3213_01962</name>
    <name evidence="8" type="ORF">QN341_15545</name>
    <name evidence="6" type="ORF">SB48_HM08orf01754</name>
</gene>
<comment type="subunit">
    <text evidence="3">Homotrimer.</text>
</comment>
<reference evidence="7" key="4">
    <citation type="submission" date="2016-01" db="EMBL/GenBank/DDBJ databases">
        <authorList>
            <person name="Oliw E.H."/>
        </authorList>
    </citation>
    <scope>NUCLEOTIDE SEQUENCE [LARGE SCALE GENOMIC DNA]</scope>
    <source>
        <strain evidence="7">GED7749B</strain>
    </source>
</reference>
<organism evidence="7 10">
    <name type="scientific">Heyndrickxia coagulans</name>
    <name type="common">Weizmannia coagulans</name>
    <dbReference type="NCBI Taxonomy" id="1398"/>
    <lineage>
        <taxon>Bacteria</taxon>
        <taxon>Bacillati</taxon>
        <taxon>Bacillota</taxon>
        <taxon>Bacilli</taxon>
        <taxon>Bacillales</taxon>
        <taxon>Bacillaceae</taxon>
        <taxon>Heyndrickxia</taxon>
    </lineage>
</organism>
<accession>A0A0C5CKJ5</accession>
<dbReference type="GO" id="GO:0008700">
    <property type="term" value="F:(R,S)-4-hydroxy-2-oxoglutarate aldolase activity"/>
    <property type="evidence" value="ECO:0007669"/>
    <property type="project" value="UniProtKB-EC"/>
</dbReference>
<proteinExistence type="inferred from homology"/>
<dbReference type="PANTHER" id="PTHR30246:SF1">
    <property type="entry name" value="2-DEHYDRO-3-DEOXY-6-PHOSPHOGALACTONATE ALDOLASE-RELATED"/>
    <property type="match status" value="1"/>
</dbReference>
<dbReference type="GO" id="GO:0008675">
    <property type="term" value="F:2-dehydro-3-deoxy-phosphogluconate aldolase activity"/>
    <property type="evidence" value="ECO:0007669"/>
    <property type="project" value="UniProtKB-EC"/>
</dbReference>
<dbReference type="Pfam" id="PF01081">
    <property type="entry name" value="Aldolase"/>
    <property type="match status" value="1"/>
</dbReference>
<dbReference type="Proteomes" id="UP000070376">
    <property type="component" value="Unassembled WGS sequence"/>
</dbReference>
<name>A0A0C5CKJ5_HEYCO</name>
<dbReference type="RefSeq" id="WP_014097491.1">
    <property type="nucleotide sequence ID" value="NZ_CP010525.1"/>
</dbReference>
<dbReference type="NCBIfam" id="NF005119">
    <property type="entry name" value="PRK06552.1"/>
    <property type="match status" value="1"/>
</dbReference>
<dbReference type="SUPFAM" id="SSF51569">
    <property type="entry name" value="Aldolase"/>
    <property type="match status" value="1"/>
</dbReference>
<evidence type="ECO:0000313" key="8">
    <source>
        <dbReference type="EMBL" id="MDL5042417.1"/>
    </source>
</evidence>
<dbReference type="Gene3D" id="3.20.20.70">
    <property type="entry name" value="Aldolase class I"/>
    <property type="match status" value="1"/>
</dbReference>
<evidence type="ECO:0000313" key="6">
    <source>
        <dbReference type="EMBL" id="AJO21937.1"/>
    </source>
</evidence>
<dbReference type="PATRIC" id="fig|1398.18.peg.1161"/>
<dbReference type="NCBIfam" id="TIGR01182">
    <property type="entry name" value="eda"/>
    <property type="match status" value="1"/>
</dbReference>
<comment type="similarity">
    <text evidence="2">Belongs to the KHG/KDPG aldolase family.</text>
</comment>
<dbReference type="InterPro" id="IPR000887">
    <property type="entry name" value="Aldlse_KDPG_KHG"/>
</dbReference>
<reference evidence="9" key="2">
    <citation type="submission" date="2015-01" db="EMBL/GenBank/DDBJ databases">
        <title>Comparative genome analysis of Bacillus coagulans HM-08, Clostridium butyricum HM-68, Bacillus subtilis HM-66 and Bacillus paralicheniformis BL-09.</title>
        <authorList>
            <person name="Zhang H."/>
        </authorList>
    </citation>
    <scope>NUCLEOTIDE SEQUENCE [LARGE SCALE GENOMIC DNA]</scope>
    <source>
        <strain evidence="9">HM-08</strain>
    </source>
</reference>
<reference evidence="6" key="1">
    <citation type="submission" date="2015-01" db="EMBL/GenBank/DDBJ databases">
        <title>Comparative genome analysis of Bacillus coagulans HM-08, Clostridium butyricum HM-68, Bacillus subtilis HM-66 and Bacillus licheniformis BL-09.</title>
        <authorList>
            <person name="Zhang H."/>
        </authorList>
    </citation>
    <scope>NUCLEOTIDE SEQUENCE [LARGE SCALE GENOMIC DNA]</scope>
    <source>
        <strain evidence="6">HM-08</strain>
    </source>
</reference>
<dbReference type="Proteomes" id="UP000032024">
    <property type="component" value="Chromosome"/>
</dbReference>
<evidence type="ECO:0000313" key="9">
    <source>
        <dbReference type="Proteomes" id="UP000032024"/>
    </source>
</evidence>
<evidence type="ECO:0000256" key="1">
    <source>
        <dbReference type="ARBA" id="ARBA00004761"/>
    </source>
</evidence>
<evidence type="ECO:0000313" key="7">
    <source>
        <dbReference type="EMBL" id="KWZ81584.1"/>
    </source>
</evidence>
<dbReference type="EMBL" id="JASUZX010000003">
    <property type="protein sequence ID" value="MDL5042417.1"/>
    <property type="molecule type" value="Genomic_DNA"/>
</dbReference>
<dbReference type="EMBL" id="LRPN01000071">
    <property type="protein sequence ID" value="KWZ81584.1"/>
    <property type="molecule type" value="Genomic_DNA"/>
</dbReference>
<reference evidence="8" key="5">
    <citation type="submission" date="2023-06" db="EMBL/GenBank/DDBJ databases">
        <title>Probiogenomic evaluation and L lactic producing Weizmannia coaggulans BKMTCR2-2 from tree bark.</title>
        <authorList>
            <person name="Mahittikon J."/>
            <person name="Tanasupawat S."/>
        </authorList>
    </citation>
    <scope>NUCLEOTIDE SEQUENCE</scope>
    <source>
        <strain evidence="8">BKMTCR2-2</strain>
    </source>
</reference>
<dbReference type="PROSITE" id="PS00160">
    <property type="entry name" value="ALDOLASE_KDPG_KHG_2"/>
    <property type="match status" value="1"/>
</dbReference>
<keyword evidence="5" id="KW-0119">Carbohydrate metabolism</keyword>
<keyword evidence="9" id="KW-1185">Reference proteome</keyword>
<dbReference type="EC" id="4.1.2.14" evidence="8"/>
<dbReference type="CDD" id="cd00452">
    <property type="entry name" value="KDPG_aldolase"/>
    <property type="match status" value="1"/>
</dbReference>
<evidence type="ECO:0000313" key="10">
    <source>
        <dbReference type="Proteomes" id="UP000070376"/>
    </source>
</evidence>
<dbReference type="GeneID" id="93258950"/>
<dbReference type="InterPro" id="IPR013785">
    <property type="entry name" value="Aldolase_TIM"/>
</dbReference>
<evidence type="ECO:0000256" key="5">
    <source>
        <dbReference type="ARBA" id="ARBA00023277"/>
    </source>
</evidence>
<evidence type="ECO:0000256" key="2">
    <source>
        <dbReference type="ARBA" id="ARBA00006906"/>
    </source>
</evidence>
<dbReference type="EC" id="4.1.3.16" evidence="8"/>
<dbReference type="EMBL" id="CP010525">
    <property type="protein sequence ID" value="AJO21937.1"/>
    <property type="molecule type" value="Genomic_DNA"/>
</dbReference>
<reference evidence="10" key="3">
    <citation type="submission" date="2016-01" db="EMBL/GenBank/DDBJ databases">
        <authorList>
            <person name="Mitreva M."/>
            <person name="Pepin K.H."/>
            <person name="Mihindukulasuriya K.A."/>
            <person name="Fulton R."/>
            <person name="Fronick C."/>
            <person name="O'Laughlin M."/>
            <person name="Miner T."/>
            <person name="Herter B."/>
            <person name="Rosa B.A."/>
            <person name="Cordes M."/>
            <person name="Tomlinson C."/>
            <person name="Wollam A."/>
            <person name="Palsikar V.B."/>
            <person name="Mardis E.R."/>
            <person name="Wilson R.K."/>
        </authorList>
    </citation>
    <scope>NUCLEOTIDE SEQUENCE [LARGE SCALE GENOMIC DNA]</scope>
    <source>
        <strain evidence="10">GED7749B</strain>
    </source>
</reference>
<keyword evidence="4 8" id="KW-0456">Lyase</keyword>
<dbReference type="PANTHER" id="PTHR30246">
    <property type="entry name" value="2-KETO-3-DEOXY-6-PHOSPHOGLUCONATE ALDOLASE"/>
    <property type="match status" value="1"/>
</dbReference>
<protein>
    <submittedName>
        <fullName evidence="7">2-dehydro-3-deoxyphosphogluconate aldolase/4-hydroxy-2-oxoglutarate aldolase</fullName>
    </submittedName>
    <submittedName>
        <fullName evidence="8">Bifunctional 2-keto-4-hydroxyglutarate aldolase/2-keto-3-deoxy-6-phosphogluconate aldolase</fullName>
        <ecNumber evidence="8">4.1.2.14</ecNumber>
        <ecNumber evidence="8">4.1.3.16</ecNumber>
    </submittedName>
</protein>
<evidence type="ECO:0000256" key="4">
    <source>
        <dbReference type="ARBA" id="ARBA00023239"/>
    </source>
</evidence>
<comment type="pathway">
    <text evidence="1">Carbohydrate acid metabolism.</text>
</comment>
<sequence>MKKMQTLQALEKNGIVAVLRADSVEKALRITDALIAGGIKSIELTFTVPNADVAIKKLTELYQDRDDVLVGAGTVLDAQTAQTAQMAGAKFIVAPTFDPETAAFCNLYQIPYIPGCMTVNEMKAAMQAGAEVIKLFPSNIVGPAFVKDVKAPLPQLEIMPSGGISLDNMGNWIKAGCKILGVGGSLLKPAETNDFAKVTETARAFVDKYQQLTEAVHQQSRGQYA</sequence>
<dbReference type="InterPro" id="IPR031338">
    <property type="entry name" value="KDPG/KHG_AS_2"/>
</dbReference>
<dbReference type="AlphaFoldDB" id="A0A0C5CKJ5"/>
<dbReference type="STRING" id="1398.AB434_0044"/>
<dbReference type="Proteomes" id="UP001223084">
    <property type="component" value="Unassembled WGS sequence"/>
</dbReference>